<dbReference type="GO" id="GO:0008750">
    <property type="term" value="F:proton-translocating NAD(P)+ transhydrogenase activity"/>
    <property type="evidence" value="ECO:0007669"/>
    <property type="project" value="UniProtKB-EC"/>
</dbReference>
<keyword evidence="13 15" id="KW-0472">Membrane</keyword>
<dbReference type="PANTHER" id="PTHR44758">
    <property type="entry name" value="NAD(P) TRANSHYDROGENASE SUBUNIT BETA"/>
    <property type="match status" value="1"/>
</dbReference>
<gene>
    <name evidence="17" type="ORF">QQ91_015660</name>
</gene>
<reference evidence="17" key="1">
    <citation type="submission" date="2014-11" db="EMBL/GenBank/DDBJ databases">
        <authorList>
            <person name="Malar M.C."/>
            <person name="Sen D."/>
            <person name="Tripathy S."/>
        </authorList>
    </citation>
    <scope>NUCLEOTIDE SEQUENCE</scope>
    <source>
        <strain evidence="17">BDU141951</strain>
    </source>
</reference>
<dbReference type="EC" id="7.1.1.1" evidence="4 15"/>
<sequence>MSNNLLTVAYIAASILFILSLGGLSNPETARRGNLYGIAGMVVALGATALSDQVQGYGVLIAAMAPAIWIGGLLATRAAMTSMPQLVGLLNGFGGLAAVLVGYASFLHPDPALQGVDFTIHKVEVFAGVFIGAITFIGSLIACGKLQGVVSSKAILLPARHVLNIGMLAAVLGLGYYYMSVGETVALLPLGIMTAIASILGITLVIAIGGADMPVVISILNSYSGWGAAAAGFMLNNDLLIITGALVGSSGLILSYIMCQAMNRSFANVLLGGFGNTNYQGTTVEGEATPISVDETVELLNDANSVIIVPGYGMAVAQAQHAVAQITQLLRDRGKQVRFGIHPVAGRLPGHMNVLLAEANVPYDVVLEMDEINDDFPKTDVVLVIGANDTVNPSALEDPQSPMAGMPVLEVWKAQNAIVLKRSLSAGYAGVANPLFYKQNTSMLFGDARSNVTAILAQLSQRETSAAQPAAAVAAK</sequence>
<dbReference type="PIRSF" id="PIRSF000204">
    <property type="entry name" value="PNTB"/>
    <property type="match status" value="1"/>
</dbReference>
<comment type="subcellular location">
    <subcellularLocation>
        <location evidence="2">Cell inner membrane</location>
        <topology evidence="2">Multi-pass membrane protein</topology>
    </subcellularLocation>
</comment>
<evidence type="ECO:0000256" key="11">
    <source>
        <dbReference type="ARBA" id="ARBA00022989"/>
    </source>
</evidence>
<evidence type="ECO:0000256" key="2">
    <source>
        <dbReference type="ARBA" id="ARBA00004429"/>
    </source>
</evidence>
<feature type="domain" description="NADP transhydrogenase beta-like" evidence="16">
    <location>
        <begin position="7"/>
        <end position="457"/>
    </location>
</feature>
<evidence type="ECO:0000259" key="16">
    <source>
        <dbReference type="Pfam" id="PF02233"/>
    </source>
</evidence>
<keyword evidence="9 15" id="KW-0521">NADP</keyword>
<evidence type="ECO:0000256" key="3">
    <source>
        <dbReference type="ARBA" id="ARBA00007919"/>
    </source>
</evidence>
<keyword evidence="11" id="KW-1133">Transmembrane helix</keyword>
<evidence type="ECO:0000256" key="12">
    <source>
        <dbReference type="ARBA" id="ARBA00023027"/>
    </source>
</evidence>
<dbReference type="InterPro" id="IPR034300">
    <property type="entry name" value="PNTB-like"/>
</dbReference>
<evidence type="ECO:0000256" key="7">
    <source>
        <dbReference type="ARBA" id="ARBA00022519"/>
    </source>
</evidence>
<evidence type="ECO:0000256" key="13">
    <source>
        <dbReference type="ARBA" id="ARBA00023136"/>
    </source>
</evidence>
<accession>A0A0C1V7Y4</accession>
<evidence type="ECO:0000256" key="15">
    <source>
        <dbReference type="PIRNR" id="PIRNR000204"/>
    </source>
</evidence>
<evidence type="ECO:0000256" key="1">
    <source>
        <dbReference type="ARBA" id="ARBA00003943"/>
    </source>
</evidence>
<dbReference type="EMBL" id="JTHE02000003">
    <property type="protein sequence ID" value="NEV68548.1"/>
    <property type="molecule type" value="Genomic_DNA"/>
</dbReference>
<comment type="caution">
    <text evidence="17">The sequence shown here is derived from an EMBL/GenBank/DDBJ whole genome shotgun (WGS) entry which is preliminary data.</text>
</comment>
<evidence type="ECO:0000313" key="17">
    <source>
        <dbReference type="EMBL" id="NEV68548.1"/>
    </source>
</evidence>
<dbReference type="SUPFAM" id="SSF52467">
    <property type="entry name" value="DHS-like NAD/FAD-binding domain"/>
    <property type="match status" value="1"/>
</dbReference>
<evidence type="ECO:0000256" key="10">
    <source>
        <dbReference type="ARBA" id="ARBA00022967"/>
    </source>
</evidence>
<evidence type="ECO:0000256" key="5">
    <source>
        <dbReference type="ARBA" id="ARBA00014581"/>
    </source>
</evidence>
<keyword evidence="6 15" id="KW-1003">Cell membrane</keyword>
<dbReference type="Pfam" id="PF02233">
    <property type="entry name" value="PNTB"/>
    <property type="match status" value="1"/>
</dbReference>
<keyword evidence="8" id="KW-0812">Transmembrane</keyword>
<evidence type="ECO:0000256" key="9">
    <source>
        <dbReference type="ARBA" id="ARBA00022857"/>
    </source>
</evidence>
<evidence type="ECO:0000256" key="14">
    <source>
        <dbReference type="ARBA" id="ARBA00048202"/>
    </source>
</evidence>
<dbReference type="GO" id="GO:0005886">
    <property type="term" value="C:plasma membrane"/>
    <property type="evidence" value="ECO:0007669"/>
    <property type="project" value="UniProtKB-SubCell"/>
</dbReference>
<proteinExistence type="inferred from homology"/>
<dbReference type="FunFam" id="3.40.50.1220:FF:000002">
    <property type="entry name" value="NAD(P) transhydrogenase subunit beta"/>
    <property type="match status" value="1"/>
</dbReference>
<evidence type="ECO:0000256" key="6">
    <source>
        <dbReference type="ARBA" id="ARBA00022475"/>
    </source>
</evidence>
<organism evidence="17">
    <name type="scientific">Lyngbya confervoides BDU141951</name>
    <dbReference type="NCBI Taxonomy" id="1574623"/>
    <lineage>
        <taxon>Bacteria</taxon>
        <taxon>Bacillati</taxon>
        <taxon>Cyanobacteriota</taxon>
        <taxon>Cyanophyceae</taxon>
        <taxon>Oscillatoriophycideae</taxon>
        <taxon>Oscillatoriales</taxon>
        <taxon>Microcoleaceae</taxon>
        <taxon>Lyngbya</taxon>
    </lineage>
</organism>
<evidence type="ECO:0000256" key="8">
    <source>
        <dbReference type="ARBA" id="ARBA00022692"/>
    </source>
</evidence>
<reference evidence="17" key="3">
    <citation type="submission" date="2020-02" db="EMBL/GenBank/DDBJ databases">
        <authorList>
            <person name="Sarangi A.N."/>
            <person name="Ghosh S."/>
            <person name="Mukherjee M."/>
            <person name="Tripathy S."/>
        </authorList>
    </citation>
    <scope>NUCLEOTIDE SEQUENCE</scope>
    <source>
        <strain evidence="17">BDU141951</strain>
    </source>
</reference>
<name>A0A0C1V7Y4_9CYAN</name>
<reference evidence="17" key="2">
    <citation type="journal article" date="2015" name="Genome Announc.">
        <title>Draft Genome Sequence of Filamentous Marine Cyanobacterium Lyngbya confervoides Strain BDU141951.</title>
        <authorList>
            <person name="Chandrababunaidu M.M."/>
            <person name="Sen D."/>
            <person name="Tripathy S."/>
        </authorList>
    </citation>
    <scope>NUCLEOTIDE SEQUENCE</scope>
    <source>
        <strain evidence="17">BDU141951</strain>
    </source>
</reference>
<dbReference type="AlphaFoldDB" id="A0A0C1V7Y4"/>
<keyword evidence="7 15" id="KW-0997">Cell inner membrane</keyword>
<keyword evidence="12 15" id="KW-0520">NAD</keyword>
<dbReference type="Gene3D" id="3.40.50.1220">
    <property type="entry name" value="TPP-binding domain"/>
    <property type="match status" value="1"/>
</dbReference>
<keyword evidence="10 15" id="KW-1278">Translocase</keyword>
<evidence type="ECO:0000256" key="4">
    <source>
        <dbReference type="ARBA" id="ARBA00012943"/>
    </source>
</evidence>
<dbReference type="GO" id="GO:0050661">
    <property type="term" value="F:NADP binding"/>
    <property type="evidence" value="ECO:0007669"/>
    <property type="project" value="InterPro"/>
</dbReference>
<comment type="catalytic activity">
    <reaction evidence="14 15">
        <text>NAD(+) + NADPH + H(+)(in) = NADH + NADP(+) + H(+)(out)</text>
        <dbReference type="Rhea" id="RHEA:47992"/>
        <dbReference type="ChEBI" id="CHEBI:15378"/>
        <dbReference type="ChEBI" id="CHEBI:57540"/>
        <dbReference type="ChEBI" id="CHEBI:57783"/>
        <dbReference type="ChEBI" id="CHEBI:57945"/>
        <dbReference type="ChEBI" id="CHEBI:58349"/>
        <dbReference type="EC" id="7.1.1.1"/>
    </reaction>
</comment>
<dbReference type="InterPro" id="IPR012136">
    <property type="entry name" value="NADH_DH_b"/>
</dbReference>
<comment type="function">
    <text evidence="1 15">The transhydrogenation between NADH and NADP is coupled to respiration and ATP hydrolysis and functions as a proton pump across the membrane.</text>
</comment>
<protein>
    <recommendedName>
        <fullName evidence="5 15">NAD(P) transhydrogenase subunit beta</fullName>
        <ecNumber evidence="4 15">7.1.1.1</ecNumber>
    </recommendedName>
    <alternativeName>
        <fullName evidence="15">Nicotinamide nucleotide transhydrogenase subunit beta</fullName>
    </alternativeName>
</protein>
<dbReference type="InterPro" id="IPR029035">
    <property type="entry name" value="DHS-like_NAD/FAD-binding_dom"/>
</dbReference>
<dbReference type="PANTHER" id="PTHR44758:SF1">
    <property type="entry name" value="NAD(P) TRANSHYDROGENASE SUBUNIT BETA"/>
    <property type="match status" value="1"/>
</dbReference>
<comment type="similarity">
    <text evidence="3 15">Belongs to the PNT beta subunit family.</text>
</comment>